<reference evidence="9" key="1">
    <citation type="journal article" date="2014" name="Int. J. Syst. Evol. Microbiol.">
        <title>Complete genome sequence of Corynebacterium casei LMG S-19264T (=DSM 44701T), isolated from a smear-ripened cheese.</title>
        <authorList>
            <consortium name="US DOE Joint Genome Institute (JGI-PGF)"/>
            <person name="Walter F."/>
            <person name="Albersmeier A."/>
            <person name="Kalinowski J."/>
            <person name="Ruckert C."/>
        </authorList>
    </citation>
    <scope>NUCLEOTIDE SEQUENCE</scope>
    <source>
        <strain evidence="9">CGMCC 1.12698</strain>
    </source>
</reference>
<dbReference type="AlphaFoldDB" id="A0A917ER57"/>
<keyword evidence="5 7" id="KW-0234">DNA repair</keyword>
<dbReference type="GO" id="GO:0006302">
    <property type="term" value="P:double-strand break repair"/>
    <property type="evidence" value="ECO:0007669"/>
    <property type="project" value="TreeGrafter"/>
</dbReference>
<proteinExistence type="inferred from homology"/>
<evidence type="ECO:0000256" key="7">
    <source>
        <dbReference type="HAMAP-Rule" id="MF_00201"/>
    </source>
</evidence>
<dbReference type="EMBL" id="BMFK01000002">
    <property type="protein sequence ID" value="GGE74432.1"/>
    <property type="molecule type" value="Genomic_DNA"/>
</dbReference>
<dbReference type="HAMAP" id="MF_00201">
    <property type="entry name" value="RecO"/>
    <property type="match status" value="1"/>
</dbReference>
<evidence type="ECO:0000259" key="8">
    <source>
        <dbReference type="Pfam" id="PF11967"/>
    </source>
</evidence>
<dbReference type="Pfam" id="PF02565">
    <property type="entry name" value="RecO_C"/>
    <property type="match status" value="1"/>
</dbReference>
<accession>A0A917ER57</accession>
<dbReference type="Pfam" id="PF11967">
    <property type="entry name" value="RecO_N"/>
    <property type="match status" value="1"/>
</dbReference>
<dbReference type="NCBIfam" id="TIGR00613">
    <property type="entry name" value="reco"/>
    <property type="match status" value="1"/>
</dbReference>
<evidence type="ECO:0000313" key="10">
    <source>
        <dbReference type="Proteomes" id="UP000605259"/>
    </source>
</evidence>
<dbReference type="GO" id="GO:0043590">
    <property type="term" value="C:bacterial nucleoid"/>
    <property type="evidence" value="ECO:0007669"/>
    <property type="project" value="TreeGrafter"/>
</dbReference>
<dbReference type="InterPro" id="IPR037278">
    <property type="entry name" value="ARFGAP/RecO"/>
</dbReference>
<dbReference type="InterPro" id="IPR042242">
    <property type="entry name" value="RecO_C"/>
</dbReference>
<dbReference type="SUPFAM" id="SSF57863">
    <property type="entry name" value="ArfGap/RecO-like zinc finger"/>
    <property type="match status" value="1"/>
</dbReference>
<dbReference type="Proteomes" id="UP000605259">
    <property type="component" value="Unassembled WGS sequence"/>
</dbReference>
<keyword evidence="10" id="KW-1185">Reference proteome</keyword>
<evidence type="ECO:0000256" key="4">
    <source>
        <dbReference type="ARBA" id="ARBA00023172"/>
    </source>
</evidence>
<evidence type="ECO:0000256" key="3">
    <source>
        <dbReference type="ARBA" id="ARBA00022763"/>
    </source>
</evidence>
<evidence type="ECO:0000256" key="2">
    <source>
        <dbReference type="ARBA" id="ARBA00021310"/>
    </source>
</evidence>
<dbReference type="RefSeq" id="WP_188388858.1">
    <property type="nucleotide sequence ID" value="NZ_BMFK01000002.1"/>
</dbReference>
<sequence length="250" mass="28831">MLQKVEGIVIRCIDYGETNKIVTLLTRELGKISVMARGAKKANSRLASLTQLFTYGYFLVQKSRGIGTLQQGDIISSMKDIRRDIVVTAHASLVIEVTDKALEEKKHNPYLFELLYQTLNYMEEGLDAEVLSLIYQLKLLPVLGLYPTLDTCADCHDSTDFVAFSIREGGFLCKNCVHKDPHHLKMSETAIKLTRVFYHFDLVRLGNISVKRENKRQIRRIVDIYYDEYAGMYLKSRRFLNQLDFFETNE</sequence>
<dbReference type="InterPro" id="IPR022572">
    <property type="entry name" value="DNA_rep/recomb_RecO_N"/>
</dbReference>
<protein>
    <recommendedName>
        <fullName evidence="2 7">DNA repair protein RecO</fullName>
    </recommendedName>
    <alternativeName>
        <fullName evidence="6 7">Recombination protein O</fullName>
    </alternativeName>
</protein>
<dbReference type="InterPro" id="IPR012340">
    <property type="entry name" value="NA-bd_OB-fold"/>
</dbReference>
<dbReference type="Gene3D" id="1.20.1440.120">
    <property type="entry name" value="Recombination protein O, C-terminal domain"/>
    <property type="match status" value="1"/>
</dbReference>
<evidence type="ECO:0000256" key="1">
    <source>
        <dbReference type="ARBA" id="ARBA00007452"/>
    </source>
</evidence>
<evidence type="ECO:0000256" key="6">
    <source>
        <dbReference type="ARBA" id="ARBA00033409"/>
    </source>
</evidence>
<dbReference type="Gene3D" id="2.40.50.140">
    <property type="entry name" value="Nucleic acid-binding proteins"/>
    <property type="match status" value="1"/>
</dbReference>
<dbReference type="GO" id="GO:0006310">
    <property type="term" value="P:DNA recombination"/>
    <property type="evidence" value="ECO:0007669"/>
    <property type="project" value="UniProtKB-UniRule"/>
</dbReference>
<keyword evidence="4 7" id="KW-0233">DNA recombination</keyword>
<dbReference type="PANTHER" id="PTHR33991:SF1">
    <property type="entry name" value="DNA REPAIR PROTEIN RECO"/>
    <property type="match status" value="1"/>
</dbReference>
<organism evidence="9 10">
    <name type="scientific">Priestia taiwanensis</name>
    <dbReference type="NCBI Taxonomy" id="1347902"/>
    <lineage>
        <taxon>Bacteria</taxon>
        <taxon>Bacillati</taxon>
        <taxon>Bacillota</taxon>
        <taxon>Bacilli</taxon>
        <taxon>Bacillales</taxon>
        <taxon>Bacillaceae</taxon>
        <taxon>Priestia</taxon>
    </lineage>
</organism>
<name>A0A917ER57_9BACI</name>
<evidence type="ECO:0000313" key="9">
    <source>
        <dbReference type="EMBL" id="GGE74432.1"/>
    </source>
</evidence>
<feature type="domain" description="DNA replication/recombination mediator RecO N-terminal" evidence="8">
    <location>
        <begin position="1"/>
        <end position="77"/>
    </location>
</feature>
<gene>
    <name evidence="7 9" type="primary">recO</name>
    <name evidence="9" type="ORF">GCM10007140_25330</name>
</gene>
<evidence type="ECO:0000256" key="5">
    <source>
        <dbReference type="ARBA" id="ARBA00023204"/>
    </source>
</evidence>
<comment type="caution">
    <text evidence="9">The sequence shown here is derived from an EMBL/GenBank/DDBJ whole genome shotgun (WGS) entry which is preliminary data.</text>
</comment>
<comment type="similarity">
    <text evidence="1 7">Belongs to the RecO family.</text>
</comment>
<dbReference type="InterPro" id="IPR003717">
    <property type="entry name" value="RecO"/>
</dbReference>
<keyword evidence="3 7" id="KW-0227">DNA damage</keyword>
<comment type="function">
    <text evidence="7">Involved in DNA repair and RecF pathway recombination.</text>
</comment>
<reference evidence="9" key="2">
    <citation type="submission" date="2020-09" db="EMBL/GenBank/DDBJ databases">
        <authorList>
            <person name="Sun Q."/>
            <person name="Zhou Y."/>
        </authorList>
    </citation>
    <scope>NUCLEOTIDE SEQUENCE</scope>
    <source>
        <strain evidence="9">CGMCC 1.12698</strain>
    </source>
</reference>
<dbReference type="SUPFAM" id="SSF50249">
    <property type="entry name" value="Nucleic acid-binding proteins"/>
    <property type="match status" value="1"/>
</dbReference>
<dbReference type="PANTHER" id="PTHR33991">
    <property type="entry name" value="DNA REPAIR PROTEIN RECO"/>
    <property type="match status" value="1"/>
</dbReference>